<dbReference type="Proteomes" id="UP000178912">
    <property type="component" value="Unassembled WGS sequence"/>
</dbReference>
<gene>
    <name evidence="1" type="ORF">RAG0_16609</name>
</gene>
<sequence length="272" mass="30801">MPSIAVSHSTEPQNFLDLPMELRKMIYNYLVPETTVQASPYRKPRPALRKDGGVCATALFAVSRQIHDEMLEAWYQNADATYDMIINRGEMFFLGKIFYFESNMELLESLRHINSLEINTGGISLCKDFNPSHAWVDRICPRDRSTALLMKAVAEKLKPGKCSLQKFRLRILPGVLFWANSCRFGDERARETISFITTMFLGMAGQLEIAEAEGIVDGLQNRFILSTLSSMQKIAARFRPWLDTFEQQLLKQTLCLPAVKSKPQGSPGPSVQ</sequence>
<evidence type="ECO:0008006" key="3">
    <source>
        <dbReference type="Google" id="ProtNLM"/>
    </source>
</evidence>
<dbReference type="AlphaFoldDB" id="A0A1E1LR50"/>
<organism evidence="1 2">
    <name type="scientific">Rhynchosporium agropyri</name>
    <dbReference type="NCBI Taxonomy" id="914238"/>
    <lineage>
        <taxon>Eukaryota</taxon>
        <taxon>Fungi</taxon>
        <taxon>Dikarya</taxon>
        <taxon>Ascomycota</taxon>
        <taxon>Pezizomycotina</taxon>
        <taxon>Leotiomycetes</taxon>
        <taxon>Helotiales</taxon>
        <taxon>Ploettnerulaceae</taxon>
        <taxon>Rhynchosporium</taxon>
    </lineage>
</organism>
<dbReference type="EMBL" id="FJUX01000173">
    <property type="protein sequence ID" value="CZT12983.1"/>
    <property type="molecule type" value="Genomic_DNA"/>
</dbReference>
<reference evidence="2" key="1">
    <citation type="submission" date="2016-03" db="EMBL/GenBank/DDBJ databases">
        <authorList>
            <person name="Guldener U."/>
        </authorList>
    </citation>
    <scope>NUCLEOTIDE SEQUENCE [LARGE SCALE GENOMIC DNA]</scope>
    <source>
        <strain evidence="2">04CH-RAC-A.6.1</strain>
    </source>
</reference>
<evidence type="ECO:0000313" key="2">
    <source>
        <dbReference type="Proteomes" id="UP000178912"/>
    </source>
</evidence>
<keyword evidence="2" id="KW-1185">Reference proteome</keyword>
<dbReference type="OrthoDB" id="3563035at2759"/>
<evidence type="ECO:0000313" key="1">
    <source>
        <dbReference type="EMBL" id="CZT12983.1"/>
    </source>
</evidence>
<name>A0A1E1LR50_9HELO</name>
<proteinExistence type="predicted"/>
<protein>
    <recommendedName>
        <fullName evidence="3">F-box domain-containing protein</fullName>
    </recommendedName>
</protein>
<accession>A0A1E1LR50</accession>